<feature type="transmembrane region" description="Helical" evidence="6">
    <location>
        <begin position="218"/>
        <end position="238"/>
    </location>
</feature>
<comment type="subcellular location">
    <subcellularLocation>
        <location evidence="1">Membrane</location>
        <topology evidence="1">Multi-pass membrane protein</topology>
    </subcellularLocation>
</comment>
<keyword evidence="5 6" id="KW-0472">Membrane</keyword>
<evidence type="ECO:0000313" key="9">
    <source>
        <dbReference type="Proteomes" id="UP000317494"/>
    </source>
</evidence>
<evidence type="ECO:0008006" key="11">
    <source>
        <dbReference type="Google" id="ProtNLM"/>
    </source>
</evidence>
<dbReference type="EMBL" id="QEAM01000060">
    <property type="protein sequence ID" value="TPX48080.1"/>
    <property type="molecule type" value="Genomic_DNA"/>
</dbReference>
<feature type="transmembrane region" description="Helical" evidence="6">
    <location>
        <begin position="245"/>
        <end position="262"/>
    </location>
</feature>
<organism evidence="8 10">
    <name type="scientific">Synchytrium endobioticum</name>
    <dbReference type="NCBI Taxonomy" id="286115"/>
    <lineage>
        <taxon>Eukaryota</taxon>
        <taxon>Fungi</taxon>
        <taxon>Fungi incertae sedis</taxon>
        <taxon>Chytridiomycota</taxon>
        <taxon>Chytridiomycota incertae sedis</taxon>
        <taxon>Chytridiomycetes</taxon>
        <taxon>Synchytriales</taxon>
        <taxon>Synchytriaceae</taxon>
        <taxon>Synchytrium</taxon>
    </lineage>
</organism>
<evidence type="ECO:0000256" key="2">
    <source>
        <dbReference type="ARBA" id="ARBA00006945"/>
    </source>
</evidence>
<dbReference type="Proteomes" id="UP000317494">
    <property type="component" value="Unassembled WGS sequence"/>
</dbReference>
<dbReference type="GO" id="GO:0016020">
    <property type="term" value="C:membrane"/>
    <property type="evidence" value="ECO:0007669"/>
    <property type="project" value="UniProtKB-SubCell"/>
</dbReference>
<reference evidence="9 10" key="1">
    <citation type="journal article" date="2019" name="Sci. Rep.">
        <title>Comparative genomics of chytrid fungi reveal insights into the obligate biotrophic and pathogenic lifestyle of Synchytrium endobioticum.</title>
        <authorList>
            <person name="van de Vossenberg B.T.L.H."/>
            <person name="Warris S."/>
            <person name="Nguyen H.D.T."/>
            <person name="van Gent-Pelzer M.P.E."/>
            <person name="Joly D.L."/>
            <person name="van de Geest H.C."/>
            <person name="Bonants P.J.M."/>
            <person name="Smith D.S."/>
            <person name="Levesque C.A."/>
            <person name="van der Lee T.A.J."/>
        </authorList>
    </citation>
    <scope>NUCLEOTIDE SEQUENCE [LARGE SCALE GENOMIC DNA]</scope>
    <source>
        <strain evidence="8 10">LEV6574</strain>
        <strain evidence="7 9">MB42</strain>
    </source>
</reference>
<evidence type="ECO:0000313" key="7">
    <source>
        <dbReference type="EMBL" id="TPX40566.1"/>
    </source>
</evidence>
<evidence type="ECO:0000256" key="1">
    <source>
        <dbReference type="ARBA" id="ARBA00004141"/>
    </source>
</evidence>
<sequence>MEVQDIKKYSEKFENILETISSPLKPWLPLIARFLLVVTFLEDSLRITSQWSEQTVYLEKYRGFHWTLSRSFLALNVFTMLICSILAMLKKYTEAACTGLALVVVSQAVGYGLIFDTNFFLRNLSVVGGLLMLLADAISSNYKKNRNAYYFFAGLSSSSASHSINMNGSHHHNNASNASQPIFPFLQDLDKSAYFQLAGRILLVFLFMSFLFAGEFSILRMVVTAVGAIGCVMIIVGFKTKWTAWFLVTFLSISNVALNNWWSLHHGHPQKDFLKYDFFQTLSIMGGFLLLGNLGPGGLSMDEKKKSF</sequence>
<dbReference type="OrthoDB" id="7859621at2759"/>
<keyword evidence="3 6" id="KW-0812">Transmembrane</keyword>
<dbReference type="AlphaFoldDB" id="A0A507DB00"/>
<evidence type="ECO:0000256" key="6">
    <source>
        <dbReference type="SAM" id="Phobius"/>
    </source>
</evidence>
<feature type="transmembrane region" description="Helical" evidence="6">
    <location>
        <begin position="71"/>
        <end position="89"/>
    </location>
</feature>
<dbReference type="STRING" id="286115.A0A507DB00"/>
<name>A0A507DB00_9FUNG</name>
<evidence type="ECO:0000313" key="10">
    <source>
        <dbReference type="Proteomes" id="UP000320475"/>
    </source>
</evidence>
<keyword evidence="4 6" id="KW-1133">Transmembrane helix</keyword>
<dbReference type="VEuPathDB" id="FungiDB:SeMB42_g05940"/>
<comment type="caution">
    <text evidence="8">The sequence shown here is derived from an EMBL/GenBank/DDBJ whole genome shotgun (WGS) entry which is preliminary data.</text>
</comment>
<accession>A0A507DB00</accession>
<proteinExistence type="inferred from homology"/>
<feature type="transmembrane region" description="Helical" evidence="6">
    <location>
        <begin position="120"/>
        <end position="138"/>
    </location>
</feature>
<gene>
    <name evidence="8" type="ORF">SeLEV6574_g02252</name>
    <name evidence="7" type="ORF">SeMB42_g05940</name>
</gene>
<dbReference type="Pfam" id="PF02077">
    <property type="entry name" value="SURF4"/>
    <property type="match status" value="2"/>
</dbReference>
<dbReference type="InterPro" id="IPR002995">
    <property type="entry name" value="Surf4"/>
</dbReference>
<dbReference type="EMBL" id="QEAN01000308">
    <property type="protein sequence ID" value="TPX40566.1"/>
    <property type="molecule type" value="Genomic_DNA"/>
</dbReference>
<feature type="transmembrane region" description="Helical" evidence="6">
    <location>
        <begin position="193"/>
        <end position="212"/>
    </location>
</feature>
<keyword evidence="9" id="KW-1185">Reference proteome</keyword>
<protein>
    <recommendedName>
        <fullName evidence="11">Surfeit locus protein 4</fullName>
    </recommendedName>
</protein>
<evidence type="ECO:0000256" key="4">
    <source>
        <dbReference type="ARBA" id="ARBA00022989"/>
    </source>
</evidence>
<comment type="similarity">
    <text evidence="2">Belongs to the SURF4 family.</text>
</comment>
<feature type="transmembrane region" description="Helical" evidence="6">
    <location>
        <begin position="96"/>
        <end position="114"/>
    </location>
</feature>
<dbReference type="Proteomes" id="UP000320475">
    <property type="component" value="Unassembled WGS sequence"/>
</dbReference>
<evidence type="ECO:0000256" key="5">
    <source>
        <dbReference type="ARBA" id="ARBA00023136"/>
    </source>
</evidence>
<feature type="transmembrane region" description="Helical" evidence="6">
    <location>
        <begin position="282"/>
        <end position="301"/>
    </location>
</feature>
<evidence type="ECO:0000313" key="8">
    <source>
        <dbReference type="EMBL" id="TPX48080.1"/>
    </source>
</evidence>
<evidence type="ECO:0000256" key="3">
    <source>
        <dbReference type="ARBA" id="ARBA00022692"/>
    </source>
</evidence>